<dbReference type="Pfam" id="PF01797">
    <property type="entry name" value="Y1_Tnp"/>
    <property type="match status" value="1"/>
</dbReference>
<comment type="caution">
    <text evidence="2">The sequence shown here is derived from an EMBL/GenBank/DDBJ whole genome shotgun (WGS) entry which is preliminary data.</text>
</comment>
<dbReference type="SMART" id="SM01321">
    <property type="entry name" value="Y1_Tnp"/>
    <property type="match status" value="1"/>
</dbReference>
<gene>
    <name evidence="2" type="ORF">IAA69_07660</name>
</gene>
<dbReference type="EMBL" id="DVGB01000090">
    <property type="protein sequence ID" value="HIR02118.1"/>
    <property type="molecule type" value="Genomic_DNA"/>
</dbReference>
<dbReference type="PANTHER" id="PTHR34322:SF2">
    <property type="entry name" value="TRANSPOSASE IS200-LIKE DOMAIN-CONTAINING PROTEIN"/>
    <property type="match status" value="1"/>
</dbReference>
<reference evidence="2" key="2">
    <citation type="journal article" date="2021" name="PeerJ">
        <title>Extensive microbial diversity within the chicken gut microbiome revealed by metagenomics and culture.</title>
        <authorList>
            <person name="Gilroy R."/>
            <person name="Ravi A."/>
            <person name="Getino M."/>
            <person name="Pursley I."/>
            <person name="Horton D.L."/>
            <person name="Alikhan N.F."/>
            <person name="Baker D."/>
            <person name="Gharbi K."/>
            <person name="Hall N."/>
            <person name="Watson M."/>
            <person name="Adriaenssens E.M."/>
            <person name="Foster-Nyarko E."/>
            <person name="Jarju S."/>
            <person name="Secka A."/>
            <person name="Antonio M."/>
            <person name="Oren A."/>
            <person name="Chaudhuri R.R."/>
            <person name="La Ragione R."/>
            <person name="Hildebrand F."/>
            <person name="Pallen M.J."/>
        </authorList>
    </citation>
    <scope>NUCLEOTIDE SEQUENCE</scope>
    <source>
        <strain evidence="2">ChiGjej1B1-2707</strain>
    </source>
</reference>
<sequence>MPRQAREVSRSGCYHVTLRGAGRRSLFEDDEDREAFVRRLRNMVDDGILLYAWCLMDNHVHLLIGDCGGGISSPLHRLTTSFALCFNGRHSHVGPVFQGRFASFPVETDAHFLETIRYIHTNPKSLGAAAPDYRWSSYREYVEGEDLCETARALDMLGGVEGFQRFHRVNGDIELVDLTGYRRRLSDAEVRDIASSIFGEGFLGSLPLMAKEERDVGIRKLGRLGASSRQIERLTGIGRSIVRRACGG</sequence>
<dbReference type="InterPro" id="IPR002686">
    <property type="entry name" value="Transposase_17"/>
</dbReference>
<proteinExistence type="predicted"/>
<dbReference type="SUPFAM" id="SSF143422">
    <property type="entry name" value="Transposase IS200-like"/>
    <property type="match status" value="1"/>
</dbReference>
<dbReference type="GO" id="GO:0003677">
    <property type="term" value="F:DNA binding"/>
    <property type="evidence" value="ECO:0007669"/>
    <property type="project" value="InterPro"/>
</dbReference>
<feature type="domain" description="Transposase IS200-like" evidence="1">
    <location>
        <begin position="9"/>
        <end position="122"/>
    </location>
</feature>
<evidence type="ECO:0000259" key="1">
    <source>
        <dbReference type="SMART" id="SM01321"/>
    </source>
</evidence>
<evidence type="ECO:0000313" key="3">
    <source>
        <dbReference type="Proteomes" id="UP000824261"/>
    </source>
</evidence>
<dbReference type="PANTHER" id="PTHR34322">
    <property type="entry name" value="TRANSPOSASE, Y1_TNP DOMAIN-CONTAINING"/>
    <property type="match status" value="1"/>
</dbReference>
<accession>A0A9D1D3Q0</accession>
<organism evidence="2 3">
    <name type="scientific">Candidatus Aveggerthella stercoripullorum</name>
    <dbReference type="NCBI Taxonomy" id="2840688"/>
    <lineage>
        <taxon>Bacteria</taxon>
        <taxon>Bacillati</taxon>
        <taxon>Actinomycetota</taxon>
        <taxon>Coriobacteriia</taxon>
        <taxon>Eggerthellales</taxon>
        <taxon>Eggerthellaceae</taxon>
        <taxon>Eggerthellaceae incertae sedis</taxon>
        <taxon>Candidatus Aveggerthella</taxon>
    </lineage>
</organism>
<dbReference type="Proteomes" id="UP000824261">
    <property type="component" value="Unassembled WGS sequence"/>
</dbReference>
<reference evidence="2" key="1">
    <citation type="submission" date="2020-10" db="EMBL/GenBank/DDBJ databases">
        <authorList>
            <person name="Gilroy R."/>
        </authorList>
    </citation>
    <scope>NUCLEOTIDE SEQUENCE</scope>
    <source>
        <strain evidence="2">ChiGjej1B1-2707</strain>
    </source>
</reference>
<dbReference type="AlphaFoldDB" id="A0A9D1D3Q0"/>
<dbReference type="InterPro" id="IPR036515">
    <property type="entry name" value="Transposase_17_sf"/>
</dbReference>
<name>A0A9D1D3Q0_9ACTN</name>
<protein>
    <submittedName>
        <fullName evidence="2">Transposase</fullName>
    </submittedName>
</protein>
<dbReference type="Gene3D" id="3.30.70.1290">
    <property type="entry name" value="Transposase IS200-like"/>
    <property type="match status" value="1"/>
</dbReference>
<dbReference type="GO" id="GO:0004803">
    <property type="term" value="F:transposase activity"/>
    <property type="evidence" value="ECO:0007669"/>
    <property type="project" value="InterPro"/>
</dbReference>
<evidence type="ECO:0000313" key="2">
    <source>
        <dbReference type="EMBL" id="HIR02118.1"/>
    </source>
</evidence>
<dbReference type="GO" id="GO:0006313">
    <property type="term" value="P:DNA transposition"/>
    <property type="evidence" value="ECO:0007669"/>
    <property type="project" value="InterPro"/>
</dbReference>